<gene>
    <name evidence="3" type="ORF">ACKI18_27685</name>
</gene>
<feature type="compositionally biased region" description="Low complexity" evidence="1">
    <location>
        <begin position="32"/>
        <end position="54"/>
    </location>
</feature>
<dbReference type="Proteomes" id="UP001631957">
    <property type="component" value="Unassembled WGS sequence"/>
</dbReference>
<feature type="chain" id="PRO_5045263344" description="Lipoprotein" evidence="2">
    <location>
        <begin position="21"/>
        <end position="159"/>
    </location>
</feature>
<dbReference type="RefSeq" id="WP_109364534.1">
    <property type="nucleotide sequence ID" value="NZ_JBJVNI010000015.1"/>
</dbReference>
<keyword evidence="4" id="KW-1185">Reference proteome</keyword>
<dbReference type="EMBL" id="JBJVNI010000015">
    <property type="protein sequence ID" value="MFM9612482.1"/>
    <property type="molecule type" value="Genomic_DNA"/>
</dbReference>
<sequence>MRIRAAITTTTALLALTTLAACSSSDDNKAAPSTPTVSTPSSEPSSVPSSEPTPVIDPAQESTLRQTVQDYTEAYFRGDAEVGYDTLSTRCKKKISAEAYQAVVKQAAAEYGPQIVTELVIDELSGPLARVSYGVGLPKFDQTKQPWALEGTAWKYDAC</sequence>
<comment type="caution">
    <text evidence="3">The sequence shown here is derived from an EMBL/GenBank/DDBJ whole genome shotgun (WGS) entry which is preliminary data.</text>
</comment>
<name>A0ABW9I0C0_9ACTN</name>
<dbReference type="PROSITE" id="PS51257">
    <property type="entry name" value="PROKAR_LIPOPROTEIN"/>
    <property type="match status" value="1"/>
</dbReference>
<evidence type="ECO:0000256" key="2">
    <source>
        <dbReference type="SAM" id="SignalP"/>
    </source>
</evidence>
<evidence type="ECO:0000313" key="4">
    <source>
        <dbReference type="Proteomes" id="UP001631957"/>
    </source>
</evidence>
<protein>
    <recommendedName>
        <fullName evidence="5">Lipoprotein</fullName>
    </recommendedName>
</protein>
<evidence type="ECO:0000313" key="3">
    <source>
        <dbReference type="EMBL" id="MFM9612482.1"/>
    </source>
</evidence>
<evidence type="ECO:0000256" key="1">
    <source>
        <dbReference type="SAM" id="MobiDB-lite"/>
    </source>
</evidence>
<evidence type="ECO:0008006" key="5">
    <source>
        <dbReference type="Google" id="ProtNLM"/>
    </source>
</evidence>
<feature type="region of interest" description="Disordered" evidence="1">
    <location>
        <begin position="23"/>
        <end position="62"/>
    </location>
</feature>
<keyword evidence="2" id="KW-0732">Signal</keyword>
<feature type="signal peptide" evidence="2">
    <location>
        <begin position="1"/>
        <end position="20"/>
    </location>
</feature>
<reference evidence="3 4" key="1">
    <citation type="submission" date="2024-12" db="EMBL/GenBank/DDBJ databases">
        <title>Forecasting of Potato common scab and diversities of Pathogenic streptomyces spp. in china.</title>
        <authorList>
            <person name="Handique U."/>
            <person name="Wu J."/>
        </authorList>
    </citation>
    <scope>NUCLEOTIDE SEQUENCE [LARGE SCALE GENOMIC DNA]</scope>
    <source>
        <strain evidence="3 4">ZRIMU1530</strain>
    </source>
</reference>
<organism evidence="3 4">
    <name type="scientific">Streptomyces niveiscabiei</name>
    <dbReference type="NCBI Taxonomy" id="164115"/>
    <lineage>
        <taxon>Bacteria</taxon>
        <taxon>Bacillati</taxon>
        <taxon>Actinomycetota</taxon>
        <taxon>Actinomycetes</taxon>
        <taxon>Kitasatosporales</taxon>
        <taxon>Streptomycetaceae</taxon>
        <taxon>Streptomyces</taxon>
    </lineage>
</organism>
<accession>A0ABW9I0C0</accession>
<proteinExistence type="predicted"/>